<keyword evidence="1" id="KW-0472">Membrane</keyword>
<name>A0A8S5QLM9_9CAUD</name>
<accession>A0A8S5QLM9</accession>
<proteinExistence type="predicted"/>
<reference evidence="2" key="1">
    <citation type="journal article" date="2021" name="Proc. Natl. Acad. Sci. U.S.A.">
        <title>A Catalog of Tens of Thousands of Viruses from Human Metagenomes Reveals Hidden Associations with Chronic Diseases.</title>
        <authorList>
            <person name="Tisza M.J."/>
            <person name="Buck C.B."/>
        </authorList>
    </citation>
    <scope>NUCLEOTIDE SEQUENCE</scope>
    <source>
        <strain evidence="2">CtYsL76</strain>
    </source>
</reference>
<protein>
    <submittedName>
        <fullName evidence="2">Uncharacterized protein</fullName>
    </submittedName>
</protein>
<evidence type="ECO:0000313" key="2">
    <source>
        <dbReference type="EMBL" id="DAE19984.1"/>
    </source>
</evidence>
<keyword evidence="1" id="KW-0812">Transmembrane</keyword>
<dbReference type="EMBL" id="BK015689">
    <property type="protein sequence ID" value="DAE19984.1"/>
    <property type="molecule type" value="Genomic_DNA"/>
</dbReference>
<keyword evidence="1" id="KW-1133">Transmembrane helix</keyword>
<organism evidence="2">
    <name type="scientific">CrAss-like virus sp. ctYsL76</name>
    <dbReference type="NCBI Taxonomy" id="2826826"/>
    <lineage>
        <taxon>Viruses</taxon>
        <taxon>Duplodnaviria</taxon>
        <taxon>Heunggongvirae</taxon>
        <taxon>Uroviricota</taxon>
        <taxon>Caudoviricetes</taxon>
        <taxon>Crassvirales</taxon>
    </lineage>
</organism>
<sequence>MSQIVWSLSLLETLMVSINLVFIDLSMLIKMNIELLLATLMI</sequence>
<feature type="transmembrane region" description="Helical" evidence="1">
    <location>
        <begin position="6"/>
        <end position="29"/>
    </location>
</feature>
<evidence type="ECO:0000256" key="1">
    <source>
        <dbReference type="SAM" id="Phobius"/>
    </source>
</evidence>